<reference evidence="2" key="1">
    <citation type="submission" date="2003-08" db="EMBL/GenBank/DDBJ databases">
        <authorList>
            <person name="Birren B."/>
            <person name="Nusbaum C."/>
            <person name="Abebe A."/>
            <person name="Abouelleil A."/>
            <person name="Adekoya E."/>
            <person name="Ait-zahra M."/>
            <person name="Allen N."/>
            <person name="Allen T."/>
            <person name="An P."/>
            <person name="Anderson M."/>
            <person name="Anderson S."/>
            <person name="Arachchi H."/>
            <person name="Armbruster J."/>
            <person name="Bachantsang P."/>
            <person name="Baldwin J."/>
            <person name="Barry A."/>
            <person name="Bayul T."/>
            <person name="Blitshsteyn B."/>
            <person name="Bloom T."/>
            <person name="Blye J."/>
            <person name="Boguslavskiy L."/>
            <person name="Borowsky M."/>
            <person name="Boukhgalter B."/>
            <person name="Brunache A."/>
            <person name="Butler J."/>
            <person name="Calixte N."/>
            <person name="Calvo S."/>
            <person name="Camarata J."/>
            <person name="Campo K."/>
            <person name="Chang J."/>
            <person name="Cheshatsang Y."/>
            <person name="Citroen M."/>
            <person name="Collymore A."/>
            <person name="Considine T."/>
            <person name="Cook A."/>
            <person name="Cooke P."/>
            <person name="Corum B."/>
            <person name="Cuomo C."/>
            <person name="David R."/>
            <person name="Dawoe T."/>
            <person name="Degray S."/>
            <person name="Dodge S."/>
            <person name="Dooley K."/>
            <person name="Dorje P."/>
            <person name="Dorjee K."/>
            <person name="Dorris L."/>
            <person name="Duffey N."/>
            <person name="Dupes A."/>
            <person name="Elkins T."/>
            <person name="Engels R."/>
            <person name="Erickson J."/>
            <person name="Farina A."/>
            <person name="Faro S."/>
            <person name="Ferreira P."/>
            <person name="Fischer H."/>
            <person name="Fitzgerald M."/>
            <person name="Foley K."/>
            <person name="Gage D."/>
            <person name="Galagan J."/>
            <person name="Gearin G."/>
            <person name="Gnerre S."/>
            <person name="Gnirke A."/>
            <person name="Goyette A."/>
            <person name="Graham J."/>
            <person name="Grandbois E."/>
            <person name="Gyaltsen K."/>
            <person name="Hafez N."/>
            <person name="Hagopian D."/>
            <person name="Hagos B."/>
            <person name="Hall J."/>
            <person name="Hatcher B."/>
            <person name="Heller A."/>
            <person name="Higgins H."/>
            <person name="Honan T."/>
            <person name="Horn A."/>
            <person name="Houde N."/>
            <person name="Hughes L."/>
            <person name="Hulme W."/>
            <person name="Husby E."/>
            <person name="Iliev I."/>
            <person name="Jaffe D."/>
            <person name="Jones C."/>
            <person name="Kamal M."/>
            <person name="Kamat A."/>
            <person name="Kamvysselis M."/>
            <person name="Karlsson E."/>
            <person name="Kells C."/>
            <person name="Kieu A."/>
            <person name="Kisner P."/>
            <person name="Kodira C."/>
            <person name="Kulbokas E."/>
            <person name="Labutti K."/>
            <person name="Lama D."/>
            <person name="Landers T."/>
            <person name="Leger J."/>
            <person name="Levine S."/>
            <person name="Lewis D."/>
            <person name="Lewis T."/>
            <person name="Lindblad-toh K."/>
            <person name="Liu X."/>
            <person name="Lokyitsang T."/>
            <person name="Lokyitsang Y."/>
            <person name="Lucien O."/>
            <person name="Lui A."/>
            <person name="Ma L.J."/>
            <person name="Mabbitt R."/>
            <person name="Macdonald J."/>
            <person name="Maclean C."/>
            <person name="Major J."/>
            <person name="Manning J."/>
            <person name="Marabella R."/>
            <person name="Maru K."/>
            <person name="Matthews C."/>
            <person name="Mauceli E."/>
            <person name="Mccarthy M."/>
            <person name="Mcdonough S."/>
            <person name="Mcghee T."/>
            <person name="Meldrim J."/>
            <person name="Meneus L."/>
            <person name="Mesirov J."/>
            <person name="Mihalev A."/>
            <person name="Mihova T."/>
            <person name="Mikkelsen T."/>
            <person name="Mlenga V."/>
            <person name="Moru K."/>
            <person name="Mozes J."/>
            <person name="Mulrain L."/>
            <person name="Munson G."/>
            <person name="Naylor J."/>
            <person name="Newes C."/>
            <person name="Nguyen C."/>
            <person name="Nguyen N."/>
            <person name="Nguyen T."/>
            <person name="Nicol R."/>
            <person name="Nielsen C."/>
            <person name="Nizzari M."/>
            <person name="Norbu C."/>
            <person name="Norbu N."/>
            <person name="O'donnell P."/>
            <person name="Okoawo O."/>
            <person name="O'leary S."/>
            <person name="Omotosho B."/>
            <person name="O'neill K."/>
            <person name="Osman S."/>
            <person name="Parker S."/>
            <person name="Perrin D."/>
            <person name="Phunkhang P."/>
            <person name="Piqani B."/>
            <person name="Purcell S."/>
            <person name="Rachupka T."/>
            <person name="Ramasamy U."/>
            <person name="Rameau R."/>
            <person name="Ray V."/>
            <person name="Raymond C."/>
            <person name="Retta R."/>
            <person name="Richardson S."/>
            <person name="Rise C."/>
            <person name="Rodriguez J."/>
            <person name="Rogers J."/>
            <person name="Rogov P."/>
            <person name="Rutman M."/>
            <person name="Schupbach R."/>
            <person name="Seaman C."/>
            <person name="Settipalli S."/>
            <person name="Sharpe T."/>
            <person name="Sheridan J."/>
            <person name="Sherpa N."/>
            <person name="Shi J."/>
            <person name="Smirnov S."/>
            <person name="Smith C."/>
            <person name="Sougnez C."/>
            <person name="Spencer B."/>
            <person name="Stalker J."/>
            <person name="Stange-thomann N."/>
            <person name="Stavropoulos S."/>
            <person name="Stetson K."/>
            <person name="Stone C."/>
            <person name="Stone S."/>
            <person name="Stubbs M."/>
            <person name="Talamas J."/>
            <person name="Tchuinga P."/>
            <person name="Tenzing P."/>
            <person name="Tesfaye S."/>
            <person name="Theodore J."/>
            <person name="Thoulutsang Y."/>
            <person name="Topham K."/>
            <person name="Towey S."/>
            <person name="Tsamla T."/>
            <person name="Tsomo N."/>
            <person name="Vallee D."/>
            <person name="Vassiliev H."/>
            <person name="Venkataraman V."/>
            <person name="Vinson J."/>
            <person name="Vo A."/>
            <person name="Wade C."/>
            <person name="Wang S."/>
            <person name="Wangchuk T."/>
            <person name="Wangdi T."/>
            <person name="Whittaker C."/>
            <person name="Wilkinson J."/>
            <person name="Wu Y."/>
            <person name="Wyman D."/>
            <person name="Yadav S."/>
            <person name="Yang S."/>
            <person name="Yang X."/>
            <person name="Yeager S."/>
            <person name="Yee E."/>
            <person name="Young G."/>
            <person name="Zainoun J."/>
            <person name="Zembeck L."/>
            <person name="Zimmer A."/>
            <person name="Zody M."/>
            <person name="Lander E."/>
        </authorList>
    </citation>
    <scope>NUCLEOTIDE SEQUENCE [LARGE SCALE GENOMIC DNA]</scope>
</reference>
<dbReference type="OMA" id="WHEETET"/>
<sequence length="220" mass="24843">MRKQLKKAIKSREEPQLEESIKKYKTIEPTKSLDSLVKKAKNLLEMLKCSKGLSSAVLSRVIADIQSAVDRIKKGGFDELSSDVASAEKLLLRLRHLERLRSEVLELKQSTIAELRSYKQPIPVIHNVMKATYMLLGVPENETKKWSSIQTLLGKTGKDGLKRRISTFKETSVTLEIARRAKHLIGQEEDLESIRDVSAGAATFYLWVTGMVEEVLHNAQ</sequence>
<dbReference type="HOGENOM" id="CLU_1224381_0_0_1"/>
<organism evidence="1 2">
    <name type="scientific">Ciona savignyi</name>
    <name type="common">Pacific transparent sea squirt</name>
    <dbReference type="NCBI Taxonomy" id="51511"/>
    <lineage>
        <taxon>Eukaryota</taxon>
        <taxon>Metazoa</taxon>
        <taxon>Chordata</taxon>
        <taxon>Tunicata</taxon>
        <taxon>Ascidiacea</taxon>
        <taxon>Phlebobranchia</taxon>
        <taxon>Cionidae</taxon>
        <taxon>Ciona</taxon>
    </lineage>
</organism>
<evidence type="ECO:0000313" key="2">
    <source>
        <dbReference type="Proteomes" id="UP000007875"/>
    </source>
</evidence>
<proteinExistence type="predicted"/>
<dbReference type="PANTHER" id="PTHR45703">
    <property type="entry name" value="DYNEIN HEAVY CHAIN"/>
    <property type="match status" value="1"/>
</dbReference>
<dbReference type="GO" id="GO:0030286">
    <property type="term" value="C:dynein complex"/>
    <property type="evidence" value="ECO:0007669"/>
    <property type="project" value="InterPro"/>
</dbReference>
<dbReference type="Proteomes" id="UP000007875">
    <property type="component" value="Unassembled WGS sequence"/>
</dbReference>
<dbReference type="GO" id="GO:0045505">
    <property type="term" value="F:dynein intermediate chain binding"/>
    <property type="evidence" value="ECO:0007669"/>
    <property type="project" value="InterPro"/>
</dbReference>
<dbReference type="InterPro" id="IPR026983">
    <property type="entry name" value="DHC"/>
</dbReference>
<dbReference type="GO" id="GO:0051959">
    <property type="term" value="F:dynein light intermediate chain binding"/>
    <property type="evidence" value="ECO:0007669"/>
    <property type="project" value="InterPro"/>
</dbReference>
<dbReference type="Ensembl" id="ENSCSAVT00000013724.1">
    <property type="protein sequence ID" value="ENSCSAVP00000013568.1"/>
    <property type="gene ID" value="ENSCSAVG00000007949.1"/>
</dbReference>
<keyword evidence="2" id="KW-1185">Reference proteome</keyword>
<name>H2Z7K6_CIOSA</name>
<reference evidence="1" key="3">
    <citation type="submission" date="2025-09" db="UniProtKB">
        <authorList>
            <consortium name="Ensembl"/>
        </authorList>
    </citation>
    <scope>IDENTIFICATION</scope>
</reference>
<reference evidence="1" key="2">
    <citation type="submission" date="2025-08" db="UniProtKB">
        <authorList>
            <consortium name="Ensembl"/>
        </authorList>
    </citation>
    <scope>IDENTIFICATION</scope>
</reference>
<dbReference type="GO" id="GO:0007018">
    <property type="term" value="P:microtubule-based movement"/>
    <property type="evidence" value="ECO:0007669"/>
    <property type="project" value="InterPro"/>
</dbReference>
<dbReference type="eggNOG" id="ENOG502RUHE">
    <property type="taxonomic scope" value="Eukaryota"/>
</dbReference>
<protein>
    <recommendedName>
        <fullName evidence="3">Dynein heavy chain coiled coil stalk domain-containing protein</fullName>
    </recommendedName>
</protein>
<evidence type="ECO:0008006" key="3">
    <source>
        <dbReference type="Google" id="ProtNLM"/>
    </source>
</evidence>
<dbReference type="InParanoid" id="H2Z7K6"/>
<dbReference type="AlphaFoldDB" id="H2Z7K6"/>
<accession>H2Z7K6</accession>
<dbReference type="GeneTree" id="ENSGT00940000171127"/>
<dbReference type="PANTHER" id="PTHR45703:SF22">
    <property type="entry name" value="DYNEIN CYTOPLASMIC 2 HEAVY CHAIN 1"/>
    <property type="match status" value="1"/>
</dbReference>
<dbReference type="Gene3D" id="1.20.920.20">
    <property type="match status" value="1"/>
</dbReference>
<evidence type="ECO:0000313" key="1">
    <source>
        <dbReference type="Ensembl" id="ENSCSAVP00000013568.1"/>
    </source>
</evidence>
<dbReference type="STRING" id="51511.ENSCSAVP00000013568"/>